<organism evidence="3 4">
    <name type="scientific">Motilimonas pumila</name>
    <dbReference type="NCBI Taxonomy" id="2303987"/>
    <lineage>
        <taxon>Bacteria</taxon>
        <taxon>Pseudomonadati</taxon>
        <taxon>Pseudomonadota</taxon>
        <taxon>Gammaproteobacteria</taxon>
        <taxon>Alteromonadales</taxon>
        <taxon>Alteromonadales genera incertae sedis</taxon>
        <taxon>Motilimonas</taxon>
    </lineage>
</organism>
<feature type="domain" description="Ice-binding protein C-terminal" evidence="2">
    <location>
        <begin position="374"/>
        <end position="396"/>
    </location>
</feature>
<comment type="caution">
    <text evidence="3">The sequence shown here is derived from an EMBL/GenBank/DDBJ whole genome shotgun (WGS) entry which is preliminary data.</text>
</comment>
<dbReference type="EMBL" id="QZCH01000002">
    <property type="protein sequence ID" value="RJG50407.1"/>
    <property type="molecule type" value="Genomic_DNA"/>
</dbReference>
<dbReference type="NCBIfam" id="NF041538">
    <property type="entry name" value="PEP_EDSA_1"/>
    <property type="match status" value="1"/>
</dbReference>
<feature type="chain" id="PRO_5019522979" evidence="1">
    <location>
        <begin position="28"/>
        <end position="397"/>
    </location>
</feature>
<dbReference type="InterPro" id="IPR013424">
    <property type="entry name" value="Ice-binding_C"/>
</dbReference>
<evidence type="ECO:0000313" key="3">
    <source>
        <dbReference type="EMBL" id="RJG50407.1"/>
    </source>
</evidence>
<reference evidence="3 4" key="1">
    <citation type="submission" date="2018-09" db="EMBL/GenBank/DDBJ databases">
        <authorList>
            <person name="Wang F."/>
        </authorList>
    </citation>
    <scope>NUCLEOTIDE SEQUENCE [LARGE SCALE GENOMIC DNA]</scope>
    <source>
        <strain evidence="3 4">PLHSC7-2</strain>
    </source>
</reference>
<sequence length="397" mass="41724">MNTLRKTTLGLAVAGALLSVTATPAQAAEGVLATSVIELIGVKFLDDEGNTFNNNDFSNVNSTNNAAAAAELDGVIESSGVVSKNSFNLIQAGVPPELAGIDFPFVDASGATLATPTINDLCIGSGCEGLGGDNDFNANLVSSLTGYPIQNRAYADQLILGAVIDYDLNGDGVINDQGVEVEVIDPDTQQAVMVMVYDYITDGAMIGSESTVELVTDGLGTSTSVNTLNSTVDFVWEGGDTKFNIEFDASAYLEAFVGEGFEDALAEAQYTQSYQIIDNTAFDENPDDPFQGVILQWNADDLTVGLQGASDPFSLNDSVQRDNTANGARTSLFGTVGTAKTGFFKASSMFSLINGHNYTLNSITSSYATAKLRIPEPASIALFGLGLLGLSQIRRRK</sequence>
<accession>A0A418YIG0</accession>
<dbReference type="Proteomes" id="UP000283255">
    <property type="component" value="Unassembled WGS sequence"/>
</dbReference>
<keyword evidence="1" id="KW-0732">Signal</keyword>
<dbReference type="Pfam" id="PF07589">
    <property type="entry name" value="PEP-CTERM"/>
    <property type="match status" value="1"/>
</dbReference>
<dbReference type="AlphaFoldDB" id="A0A418YIG0"/>
<proteinExistence type="predicted"/>
<dbReference type="RefSeq" id="WP_119909209.1">
    <property type="nucleotide sequence ID" value="NZ_QZCH01000002.1"/>
</dbReference>
<feature type="signal peptide" evidence="1">
    <location>
        <begin position="1"/>
        <end position="27"/>
    </location>
</feature>
<keyword evidence="4" id="KW-1185">Reference proteome</keyword>
<protein>
    <submittedName>
        <fullName evidence="3">PEP-CTERM sorting domain-containing protein</fullName>
    </submittedName>
</protein>
<gene>
    <name evidence="3" type="ORF">D1Z90_02705</name>
</gene>
<evidence type="ECO:0000259" key="2">
    <source>
        <dbReference type="Pfam" id="PF07589"/>
    </source>
</evidence>
<reference evidence="3 4" key="2">
    <citation type="submission" date="2019-01" db="EMBL/GenBank/DDBJ databases">
        <title>Motilimonas pumilus sp. nov., isolated from the gut of sea cucumber (Apostichopus japonicus).</title>
        <authorList>
            <person name="Wang F.-Q."/>
            <person name="Ren L.-H."/>
            <person name="Lin Y.-W."/>
            <person name="Sun G.-H."/>
            <person name="Du Z.-J."/>
            <person name="Zhao J.-X."/>
            <person name="Liu X.-J."/>
            <person name="Liu L.-J."/>
        </authorList>
    </citation>
    <scope>NUCLEOTIDE SEQUENCE [LARGE SCALE GENOMIC DNA]</scope>
    <source>
        <strain evidence="3 4">PLHSC7-2</strain>
    </source>
</reference>
<evidence type="ECO:0000256" key="1">
    <source>
        <dbReference type="SAM" id="SignalP"/>
    </source>
</evidence>
<dbReference type="NCBIfam" id="TIGR02595">
    <property type="entry name" value="PEP_CTERM"/>
    <property type="match status" value="1"/>
</dbReference>
<evidence type="ECO:0000313" key="4">
    <source>
        <dbReference type="Proteomes" id="UP000283255"/>
    </source>
</evidence>
<dbReference type="OrthoDB" id="5703697at2"/>
<dbReference type="InterPro" id="IPR048213">
    <property type="entry name" value="EDSA_1-like"/>
</dbReference>
<name>A0A418YIG0_9GAMM</name>